<name>A0A0F8YQZ9_9ZZZZ</name>
<dbReference type="AlphaFoldDB" id="A0A0F8YQZ9"/>
<reference evidence="1" key="1">
    <citation type="journal article" date="2015" name="Nature">
        <title>Complex archaea that bridge the gap between prokaryotes and eukaryotes.</title>
        <authorList>
            <person name="Spang A."/>
            <person name="Saw J.H."/>
            <person name="Jorgensen S.L."/>
            <person name="Zaremba-Niedzwiedzka K."/>
            <person name="Martijn J."/>
            <person name="Lind A.E."/>
            <person name="van Eijk R."/>
            <person name="Schleper C."/>
            <person name="Guy L."/>
            <person name="Ettema T.J."/>
        </authorList>
    </citation>
    <scope>NUCLEOTIDE SEQUENCE</scope>
</reference>
<protein>
    <submittedName>
        <fullName evidence="1">Uncharacterized protein</fullName>
    </submittedName>
</protein>
<evidence type="ECO:0000313" key="1">
    <source>
        <dbReference type="EMBL" id="KKK83842.1"/>
    </source>
</evidence>
<proteinExistence type="predicted"/>
<organism evidence="1">
    <name type="scientific">marine sediment metagenome</name>
    <dbReference type="NCBI Taxonomy" id="412755"/>
    <lineage>
        <taxon>unclassified sequences</taxon>
        <taxon>metagenomes</taxon>
        <taxon>ecological metagenomes</taxon>
    </lineage>
</organism>
<accession>A0A0F8YQZ9</accession>
<dbReference type="EMBL" id="LAZR01052044">
    <property type="protein sequence ID" value="KKK83842.1"/>
    <property type="molecule type" value="Genomic_DNA"/>
</dbReference>
<feature type="non-terminal residue" evidence="1">
    <location>
        <position position="197"/>
    </location>
</feature>
<comment type="caution">
    <text evidence="1">The sequence shown here is derived from an EMBL/GenBank/DDBJ whole genome shotgun (WGS) entry which is preliminary data.</text>
</comment>
<gene>
    <name evidence="1" type="ORF">LCGC14_2789350</name>
</gene>
<sequence length="197" mass="21650">MKRSWEEARKLLDWVYDSVGNRLRVGISVLDSPAIDSFARWRVSTPQTLFNAKQIFDNLPLFWGDSEESGGSTTSDHSVNEASSTMGVGTVAGLRTRQTFRRFNYETGKSLLVIMTGVLDETGGGDGITRGIGYFDDDNGLFFLDDEGTISVVRRTKATGSVVDNKTAQSAWNLDVMDGTGTSAITIDWTKSQIFLI</sequence>